<sequence length="1949" mass="218091">MCDLCEKVRALDNSSRLALGPVKAALARLHNRSGALLGDFWLSKHDGIFEVRQAVRELHRKMPDAELGELMRGVDDVLAQCAEQVAAHKEKTQLDRLHEQWQTDYGDAPAMDRNISKDSVTPSQSVSAKVMGWERQVASAERQNAQQEAHAEKELSDHNVSEKSSLIDPPEARINLSSGITNFWMQECDAVARQYHNNNMETVSVVSELGGDRIQRPKLDVPAWKRRNVAQLLGSPSRVASKRDFSHSHSQNRQLYTQQAHEGSIDLDLGAEMPNRASPSGRYKLMDRFLSILHLKKKNKEGRERRVEFEDAPEPSSHKVEKEDEGSEERKRGSDHQRQKEKRKQHSMDSRAMDKNLRIEYTAQHCTDSSRHRARREVPKIEVTEDRYTEAEREEHVPRRRVRREKAKPQRRDTDIKEKRRELPPIIHQARPEPQGRDTDIEEKRRGVPPAIRQAETSKTRSRPSTAGNARLTSKNLRQYDDEGNQQHGSKTTESLWGSRQSAINFGSIINRHDSPDFDNPPTRPPARSQHVQSTPIGPPHRLSLPTDSQARSRYQISSDTHPSEMTETSIALSRRHATRPASIPTADPQIPRRASVRAPDYTNIRERRRAKRSEVVQAPPPEMDLPIARQRADHQRAVSDGTREQRARRDCSSSKVDGHMDSMLLYLSLIVAGEKSADIVLAGQLARVSRPETRSKTAQTTRMGKPKVASATPAPTARATPSSQKSSTAPPSGQRSINSFFAKKAPNSTPTPLASTAVLKDNETSNAVNAMAKPSLPPKKPAFRNTAVKSITPVPSSDAPGPSSSQENENGGIPAEVEVHGLPSPSTSAKTVQQVAKRDALALGSSPSRKAKKVVSYAESDDDDDEDDEDAFDPAVLCTKRKRKSMPKVEEEEDDDYDAFIGGLDGAIEDDEEMDDFVVDDDSDAPVKPSKKRKRPASTQVSRKRSNISPPAAFDKEEEEDEDMEIPQTSTARKWEYDPENTQLLNEKPASTLKTPLSNKKKTKDKACKSEPEHRYPWLANLQDMDRNPIGHPDYDPRTVYIPPGAWAKFSPFETQYWEIKQKFWDTVVFFKKGKFYELYENDATIGHQLFDLKLTDRVNMRMVGVPEMSLDHWANQFVAKGYKIARVDQCESALGKEMREAEGKSTGKKVVVNKADKIIRRELACVLTGGTLVEGSMLQDDMATFCVAIKEQMIDDLPSYGVAFVDTATGQFFLSEFVDDVDLTKFETLIAQIRPQELLLEKSHLSTKALRILKNNTTPTTIWNHLKPSSEFWTAEVTRRELGCNGYFVSEEGGSEIWPEALEAAKSSDALMSAMGALVQYLRTLKLERNLLSQQNFTAYSPIQKGTTLVLDGQTLINLEVFANTFDGSKAGTLFALLNRCVTPFGKRMFRQWVCHPLADADRINERLDAVDMLNKDRTLSDQFVASMSSMPDLERLISRIHAGSCRPDDFVKVIDGFEQIEYTMELLERSAKGGKGIVDRLINAMPDLTGPIKFWKTAFDHQKAKESRILVPERGVEEEFDESQDRIEEIEGELEDLLKRKRKELGGSQKINFKNIGKEVYQLEVPASIKVPKDWQMMSSAAAFKRYYFPELKTLIRQLQEAQETHGQIVKVVARKLYARFDEDYSLWLPAVRTVSHLDCLISLAAASAALGEPSCRPTFVESERSVIEFEELRHPCMLPNVTDFIPNDVKLGGDAANINLLTGANAAGKSTILRMTCVAVIMAQIGCYVPCISATLTPVDRIMSRLGANDNIFAAQSTFFVELSETKKILAEATPRSLVILDELGRGTSSYDGVAVAQSVLHHVATHVGCTGFFATHYHSLATEFAGHPEIAPKRMQIHVDEGNRRVTFLYRLEDGVAEGSFGMHCAAMCGIPAKVIDRAEVAAKEWEHTSRLKDSLEKAKSGCYIPLGVQSDVSWILRQAVGEDVEDGVGERGLEVLMKAIAGL</sequence>
<dbReference type="SUPFAM" id="SSF55271">
    <property type="entry name" value="DNA repair protein MutS, domain I"/>
    <property type="match status" value="1"/>
</dbReference>
<dbReference type="FunFam" id="1.10.1420.10:FF:000014">
    <property type="entry name" value="DNA mismatch repair protein"/>
    <property type="match status" value="1"/>
</dbReference>
<feature type="compositionally biased region" description="Polar residues" evidence="7">
    <location>
        <begin position="825"/>
        <end position="835"/>
    </location>
</feature>
<dbReference type="GO" id="GO:0006298">
    <property type="term" value="P:mismatch repair"/>
    <property type="evidence" value="ECO:0007669"/>
    <property type="project" value="InterPro"/>
</dbReference>
<feature type="compositionally biased region" description="Acidic residues" evidence="7">
    <location>
        <begin position="908"/>
        <end position="925"/>
    </location>
</feature>
<dbReference type="KEGG" id="mbe:MBM_04714"/>
<keyword evidence="10" id="KW-1185">Reference proteome</keyword>
<dbReference type="FunFam" id="3.40.1170.10:FF:000002">
    <property type="entry name" value="DNA mismatch repair protein"/>
    <property type="match status" value="1"/>
</dbReference>
<dbReference type="GO" id="GO:0140664">
    <property type="term" value="F:ATP-dependent DNA damage sensor activity"/>
    <property type="evidence" value="ECO:0007669"/>
    <property type="project" value="InterPro"/>
</dbReference>
<feature type="region of interest" description="Disordered" evidence="7">
    <location>
        <begin position="770"/>
        <end position="977"/>
    </location>
</feature>
<dbReference type="InterPro" id="IPR036678">
    <property type="entry name" value="MutS_con_dom_sf"/>
</dbReference>
<evidence type="ECO:0000259" key="8">
    <source>
        <dbReference type="PROSITE" id="PS00486"/>
    </source>
</evidence>
<feature type="compositionally biased region" description="Acidic residues" evidence="7">
    <location>
        <begin position="860"/>
        <end position="873"/>
    </location>
</feature>
<keyword evidence="3" id="KW-0227">DNA damage</keyword>
<dbReference type="InterPro" id="IPR045076">
    <property type="entry name" value="MutS"/>
</dbReference>
<dbReference type="Gene3D" id="3.30.420.110">
    <property type="entry name" value="MutS, connector domain"/>
    <property type="match status" value="1"/>
</dbReference>
<feature type="compositionally biased region" description="Basic and acidic residues" evidence="7">
    <location>
        <begin position="346"/>
        <end position="355"/>
    </location>
</feature>
<dbReference type="SMART" id="SM00534">
    <property type="entry name" value="MUTSac"/>
    <property type="match status" value="1"/>
</dbReference>
<dbReference type="SUPFAM" id="SSF48334">
    <property type="entry name" value="DNA repair protein MutS, domain III"/>
    <property type="match status" value="1"/>
</dbReference>
<reference evidence="9 10" key="1">
    <citation type="journal article" date="2012" name="BMC Genomics">
        <title>Sequencing the genome of Marssonina brunnea reveals fungus-poplar co-evolution.</title>
        <authorList>
            <person name="Zhu S."/>
            <person name="Cao Y.-Z."/>
            <person name="Jiang C."/>
            <person name="Tan B.-Y."/>
            <person name="Wang Z."/>
            <person name="Feng S."/>
            <person name="Zhang L."/>
            <person name="Su X.-H."/>
            <person name="Brejova B."/>
            <person name="Vinar T."/>
            <person name="Xu M."/>
            <person name="Wang M.-X."/>
            <person name="Zhang S.-G."/>
            <person name="Huang M.-R."/>
            <person name="Wu R."/>
            <person name="Zhou Y."/>
        </authorList>
    </citation>
    <scope>NUCLEOTIDE SEQUENCE [LARGE SCALE GENOMIC DNA]</scope>
    <source>
        <strain evidence="9 10">MB_m1</strain>
    </source>
</reference>
<evidence type="ECO:0000256" key="2">
    <source>
        <dbReference type="ARBA" id="ARBA00022741"/>
    </source>
</evidence>
<dbReference type="Pfam" id="PF05188">
    <property type="entry name" value="MutS_II"/>
    <property type="match status" value="1"/>
</dbReference>
<feature type="compositionally biased region" description="Polar residues" evidence="7">
    <location>
        <begin position="463"/>
        <end position="477"/>
    </location>
</feature>
<keyword evidence="6" id="KW-0175">Coiled coil</keyword>
<dbReference type="PANTHER" id="PTHR11361:SF148">
    <property type="entry name" value="DNA MISMATCH REPAIR PROTEIN MSH6"/>
    <property type="match status" value="1"/>
</dbReference>
<dbReference type="HOGENOM" id="CLU_234809_0_0_1"/>
<feature type="region of interest" description="Disordered" evidence="7">
    <location>
        <begin position="138"/>
        <end position="169"/>
    </location>
</feature>
<feature type="compositionally biased region" description="Low complexity" evidence="7">
    <location>
        <begin position="710"/>
        <end position="724"/>
    </location>
</feature>
<feature type="compositionally biased region" description="Basic and acidic residues" evidence="7">
    <location>
        <begin position="407"/>
        <end position="423"/>
    </location>
</feature>
<feature type="compositionally biased region" description="Polar residues" evidence="7">
    <location>
        <begin position="546"/>
        <end position="572"/>
    </location>
</feature>
<feature type="compositionally biased region" description="Basic and acidic residues" evidence="7">
    <location>
        <begin position="316"/>
        <end position="338"/>
    </location>
</feature>
<dbReference type="InterPro" id="IPR027417">
    <property type="entry name" value="P-loop_NTPase"/>
</dbReference>
<dbReference type="NCBIfam" id="NF003810">
    <property type="entry name" value="PRK05399.1"/>
    <property type="match status" value="1"/>
</dbReference>
<dbReference type="InterPro" id="IPR000432">
    <property type="entry name" value="DNA_mismatch_repair_MutS_C"/>
</dbReference>
<name>K1WXB6_MARBU</name>
<evidence type="ECO:0000256" key="7">
    <source>
        <dbReference type="SAM" id="MobiDB-lite"/>
    </source>
</evidence>
<dbReference type="Gene3D" id="3.40.1170.10">
    <property type="entry name" value="DNA repair protein MutS, domain I"/>
    <property type="match status" value="1"/>
</dbReference>
<keyword evidence="4" id="KW-0067">ATP-binding</keyword>
<feature type="compositionally biased region" description="Polar residues" evidence="7">
    <location>
        <begin position="725"/>
        <end position="738"/>
    </location>
</feature>
<dbReference type="Proteomes" id="UP000006753">
    <property type="component" value="Unassembled WGS sequence"/>
</dbReference>
<accession>K1WXB6</accession>
<dbReference type="Gene3D" id="1.10.1420.10">
    <property type="match status" value="2"/>
</dbReference>
<dbReference type="InterPro" id="IPR007861">
    <property type="entry name" value="DNA_mismatch_repair_MutS_clamp"/>
</dbReference>
<feature type="region of interest" description="Disordered" evidence="7">
    <location>
        <begin position="688"/>
        <end position="738"/>
    </location>
</feature>
<keyword evidence="2" id="KW-0547">Nucleotide-binding</keyword>
<dbReference type="FunFam" id="3.40.50.300:FF:000771">
    <property type="entry name" value="DNA mismatch repair protein"/>
    <property type="match status" value="1"/>
</dbReference>
<evidence type="ECO:0000256" key="3">
    <source>
        <dbReference type="ARBA" id="ARBA00022763"/>
    </source>
</evidence>
<dbReference type="Pfam" id="PF01624">
    <property type="entry name" value="MutS_I"/>
    <property type="match status" value="1"/>
</dbReference>
<dbReference type="InterPro" id="IPR007695">
    <property type="entry name" value="DNA_mismatch_repair_MutS-lik_N"/>
</dbReference>
<dbReference type="GO" id="GO:0030983">
    <property type="term" value="F:mismatched DNA binding"/>
    <property type="evidence" value="ECO:0007669"/>
    <property type="project" value="InterPro"/>
</dbReference>
<dbReference type="Pfam" id="PF00488">
    <property type="entry name" value="MutS_V"/>
    <property type="match status" value="1"/>
</dbReference>
<dbReference type="SUPFAM" id="SSF52540">
    <property type="entry name" value="P-loop containing nucleoside triphosphate hydrolases"/>
    <property type="match status" value="1"/>
</dbReference>
<dbReference type="Pfam" id="PF05192">
    <property type="entry name" value="MutS_III"/>
    <property type="match status" value="1"/>
</dbReference>
<dbReference type="PROSITE" id="PS00486">
    <property type="entry name" value="DNA_MISMATCH_REPAIR_2"/>
    <property type="match status" value="1"/>
</dbReference>
<feature type="compositionally biased region" description="Acidic residues" evidence="7">
    <location>
        <begin position="957"/>
        <end position="966"/>
    </location>
</feature>
<dbReference type="FunFam" id="3.30.420.110:FF:000006">
    <property type="entry name" value="DNA mismatch repair protein"/>
    <property type="match status" value="1"/>
</dbReference>
<evidence type="ECO:0000256" key="6">
    <source>
        <dbReference type="SAM" id="Coils"/>
    </source>
</evidence>
<feature type="compositionally biased region" description="Basic residues" evidence="7">
    <location>
        <begin position="930"/>
        <end position="947"/>
    </location>
</feature>
<feature type="region of interest" description="Disordered" evidence="7">
    <location>
        <begin position="300"/>
        <end position="355"/>
    </location>
</feature>
<feature type="domain" description="DNA mismatch repair proteins mutS family" evidence="8">
    <location>
        <begin position="1781"/>
        <end position="1797"/>
    </location>
</feature>
<dbReference type="SUPFAM" id="SSF53150">
    <property type="entry name" value="DNA repair protein MutS, domain II"/>
    <property type="match status" value="1"/>
</dbReference>
<organism evidence="9 10">
    <name type="scientific">Marssonina brunnea f. sp. multigermtubi (strain MB_m1)</name>
    <name type="common">Marssonina leaf spot fungus</name>
    <dbReference type="NCBI Taxonomy" id="1072389"/>
    <lineage>
        <taxon>Eukaryota</taxon>
        <taxon>Fungi</taxon>
        <taxon>Dikarya</taxon>
        <taxon>Ascomycota</taxon>
        <taxon>Pezizomycotina</taxon>
        <taxon>Leotiomycetes</taxon>
        <taxon>Helotiales</taxon>
        <taxon>Drepanopezizaceae</taxon>
        <taxon>Drepanopeziza</taxon>
    </lineage>
</organism>
<dbReference type="OrthoDB" id="10252754at2759"/>
<dbReference type="Gene3D" id="3.40.50.300">
    <property type="entry name" value="P-loop containing nucleotide triphosphate hydrolases"/>
    <property type="match status" value="1"/>
</dbReference>
<gene>
    <name evidence="9" type="ORF">MBM_04714</name>
</gene>
<dbReference type="OMA" id="MREREDN"/>
<dbReference type="STRING" id="1072389.K1WXB6"/>
<dbReference type="eggNOG" id="KOG0217">
    <property type="taxonomic scope" value="Eukaryota"/>
</dbReference>
<feature type="compositionally biased region" description="Basic and acidic residues" evidence="7">
    <location>
        <begin position="149"/>
        <end position="161"/>
    </location>
</feature>
<dbReference type="InterPro" id="IPR036187">
    <property type="entry name" value="DNA_mismatch_repair_MutS_sf"/>
</dbReference>
<evidence type="ECO:0000256" key="1">
    <source>
        <dbReference type="ARBA" id="ARBA00006271"/>
    </source>
</evidence>
<feature type="compositionally biased region" description="Polar residues" evidence="7">
    <location>
        <begin position="486"/>
        <end position="498"/>
    </location>
</feature>
<protein>
    <submittedName>
        <fullName evidence="9">DNA mismatch repair protein Msh6</fullName>
    </submittedName>
</protein>
<feature type="region of interest" description="Disordered" evidence="7">
    <location>
        <begin position="510"/>
        <end position="657"/>
    </location>
</feature>
<evidence type="ECO:0000256" key="4">
    <source>
        <dbReference type="ARBA" id="ARBA00022840"/>
    </source>
</evidence>
<evidence type="ECO:0000313" key="10">
    <source>
        <dbReference type="Proteomes" id="UP000006753"/>
    </source>
</evidence>
<dbReference type="EMBL" id="JH921437">
    <property type="protein sequence ID" value="EKD17137.1"/>
    <property type="molecule type" value="Genomic_DNA"/>
</dbReference>
<dbReference type="FunCoup" id="K1WXB6">
    <property type="interactions" value="935"/>
</dbReference>
<feature type="compositionally biased region" description="Basic and acidic residues" evidence="7">
    <location>
        <begin position="631"/>
        <end position="657"/>
    </location>
</feature>
<dbReference type="InterPro" id="IPR007860">
    <property type="entry name" value="DNA_mmatch_repair_MutS_con_dom"/>
</dbReference>
<dbReference type="PANTHER" id="PTHR11361">
    <property type="entry name" value="DNA MISMATCH REPAIR PROTEIN MUTS FAMILY MEMBER"/>
    <property type="match status" value="1"/>
</dbReference>
<keyword evidence="5" id="KW-0238">DNA-binding</keyword>
<feature type="coiled-coil region" evidence="6">
    <location>
        <begin position="1516"/>
        <end position="1543"/>
    </location>
</feature>
<feature type="compositionally biased region" description="Basic and acidic residues" evidence="7">
    <location>
        <begin position="430"/>
        <end position="446"/>
    </location>
</feature>
<dbReference type="InParanoid" id="K1WXB6"/>
<dbReference type="SMART" id="SM00533">
    <property type="entry name" value="MUTSd"/>
    <property type="match status" value="1"/>
</dbReference>
<dbReference type="GO" id="GO:0005524">
    <property type="term" value="F:ATP binding"/>
    <property type="evidence" value="ECO:0007669"/>
    <property type="project" value="UniProtKB-KW"/>
</dbReference>
<dbReference type="InterPro" id="IPR016151">
    <property type="entry name" value="DNA_mismatch_repair_MutS_N"/>
</dbReference>
<evidence type="ECO:0000256" key="5">
    <source>
        <dbReference type="ARBA" id="ARBA00023125"/>
    </source>
</evidence>
<feature type="compositionally biased region" description="Basic and acidic residues" evidence="7">
    <location>
        <begin position="387"/>
        <end position="397"/>
    </location>
</feature>
<dbReference type="Pfam" id="PF05190">
    <property type="entry name" value="MutS_IV"/>
    <property type="match status" value="1"/>
</dbReference>
<evidence type="ECO:0000313" key="9">
    <source>
        <dbReference type="EMBL" id="EKD17137.1"/>
    </source>
</evidence>
<comment type="similarity">
    <text evidence="1">Belongs to the DNA mismatch repair MutS family.</text>
</comment>
<feature type="region of interest" description="Disordered" evidence="7">
    <location>
        <begin position="387"/>
        <end position="498"/>
    </location>
</feature>
<dbReference type="GO" id="GO:0032301">
    <property type="term" value="C:MutSalpha complex"/>
    <property type="evidence" value="ECO:0007669"/>
    <property type="project" value="TreeGrafter"/>
</dbReference>
<proteinExistence type="inferred from homology"/>
<dbReference type="InterPro" id="IPR007696">
    <property type="entry name" value="DNA_mismatch_repair_MutS_core"/>
</dbReference>